<reference evidence="2 3" key="1">
    <citation type="journal article" date="2012" name="Stand. Genomic Sci.">
        <title>Complete genome sequencing and analysis of Saprospira grandis str. Lewin, a predatory marine bacterium.</title>
        <authorList>
            <person name="Saw J.H."/>
            <person name="Yuryev A."/>
            <person name="Kanbe M."/>
            <person name="Hou S."/>
            <person name="Young A.G."/>
            <person name="Aizawa S."/>
            <person name="Alam M."/>
        </authorList>
    </citation>
    <scope>NUCLEOTIDE SEQUENCE [LARGE SCALE GENOMIC DNA]</scope>
    <source>
        <strain evidence="2 3">Lewin</strain>
    </source>
</reference>
<gene>
    <name evidence="2" type="ordered locus">SGRA_1628</name>
</gene>
<dbReference type="Proteomes" id="UP000007519">
    <property type="component" value="Chromosome"/>
</dbReference>
<dbReference type="RefSeq" id="WP_015691998.1">
    <property type="nucleotide sequence ID" value="NC_016940.1"/>
</dbReference>
<evidence type="ECO:0000313" key="2">
    <source>
        <dbReference type="EMBL" id="AFC24363.1"/>
    </source>
</evidence>
<dbReference type="KEGG" id="sgn:SGRA_1628"/>
<dbReference type="OrthoDB" id="9818703at2"/>
<organism evidence="2 3">
    <name type="scientific">Saprospira grandis (strain Lewin)</name>
    <dbReference type="NCBI Taxonomy" id="984262"/>
    <lineage>
        <taxon>Bacteria</taxon>
        <taxon>Pseudomonadati</taxon>
        <taxon>Bacteroidota</taxon>
        <taxon>Saprospiria</taxon>
        <taxon>Saprospirales</taxon>
        <taxon>Saprospiraceae</taxon>
        <taxon>Saprospira</taxon>
    </lineage>
</organism>
<accession>H6LA00</accession>
<protein>
    <submittedName>
        <fullName evidence="2">Uncharacterized protein</fullName>
    </submittedName>
</protein>
<feature type="signal peptide" evidence="1">
    <location>
        <begin position="1"/>
        <end position="19"/>
    </location>
</feature>
<evidence type="ECO:0000256" key="1">
    <source>
        <dbReference type="SAM" id="SignalP"/>
    </source>
</evidence>
<dbReference type="HOGENOM" id="CLU_1137411_0_0_10"/>
<name>H6LA00_SAPGL</name>
<dbReference type="EMBL" id="CP002831">
    <property type="protein sequence ID" value="AFC24363.1"/>
    <property type="molecule type" value="Genomic_DNA"/>
</dbReference>
<feature type="chain" id="PRO_5003604123" evidence="1">
    <location>
        <begin position="20"/>
        <end position="244"/>
    </location>
</feature>
<dbReference type="AlphaFoldDB" id="H6LA00"/>
<proteinExistence type="predicted"/>
<sequence>MKNYLLLAFLGLFMGSLQAQQSDELSIQKDGIQYSYQYKMLEKKKKKDQYLIRSKLENVTNESLYYEVPAGDLLDMEEEGLAVVRIHNTKGLFANRGSWTVGEKTNYKTKSGGTIYEIRPHSPISKEIKSSVVKGRTPEMTAEIYKQVGPLSNFDIDFMQPEFINGNWTADCGNFSFQLNFNRDTLNNIELTQLVNNRSYTYIHRGNQRFERADNPSYFILFAADGKSFQYTAEDGPVCSWRKN</sequence>
<keyword evidence="3" id="KW-1185">Reference proteome</keyword>
<evidence type="ECO:0000313" key="3">
    <source>
        <dbReference type="Proteomes" id="UP000007519"/>
    </source>
</evidence>
<keyword evidence="1" id="KW-0732">Signal</keyword>